<dbReference type="GO" id="GO:0005737">
    <property type="term" value="C:cytoplasm"/>
    <property type="evidence" value="ECO:0007669"/>
    <property type="project" value="UniProtKB-SubCell"/>
</dbReference>
<dbReference type="OrthoDB" id="95460at2"/>
<evidence type="ECO:0000256" key="2">
    <source>
        <dbReference type="ARBA" id="ARBA00022490"/>
    </source>
</evidence>
<dbReference type="PROSITE" id="PS51094">
    <property type="entry name" value="PTS_EIIA_TYPE_2"/>
    <property type="match status" value="1"/>
</dbReference>
<dbReference type="AlphaFoldDB" id="A0A451DAU3"/>
<keyword evidence="3" id="KW-0808">Transferase</keyword>
<evidence type="ECO:0000256" key="7">
    <source>
        <dbReference type="ARBA" id="ARBA00082160"/>
    </source>
</evidence>
<organism evidence="9 10">
    <name type="scientific">Candidatus Erwinia haradaeae</name>
    <dbReference type="NCBI Taxonomy" id="1922217"/>
    <lineage>
        <taxon>Bacteria</taxon>
        <taxon>Pseudomonadati</taxon>
        <taxon>Pseudomonadota</taxon>
        <taxon>Gammaproteobacteria</taxon>
        <taxon>Enterobacterales</taxon>
        <taxon>Erwiniaceae</taxon>
        <taxon>Erwinia</taxon>
    </lineage>
</organism>
<dbReference type="InterPro" id="IPR006320">
    <property type="entry name" value="PTS_Nitro_regul"/>
</dbReference>
<keyword evidence="2" id="KW-0963">Cytoplasm</keyword>
<dbReference type="RefSeq" id="WP_157988724.1">
    <property type="nucleotide sequence ID" value="NZ_LR217715.1"/>
</dbReference>
<dbReference type="PROSITE" id="PS00372">
    <property type="entry name" value="PTS_EIIA_TYPE_2_HIS"/>
    <property type="match status" value="1"/>
</dbReference>
<evidence type="ECO:0000313" key="9">
    <source>
        <dbReference type="EMBL" id="VFP83388.1"/>
    </source>
</evidence>
<dbReference type="CDD" id="cd00211">
    <property type="entry name" value="PTS_IIA_fru"/>
    <property type="match status" value="1"/>
</dbReference>
<dbReference type="InterPro" id="IPR002178">
    <property type="entry name" value="PTS_EIIA_type-2_dom"/>
</dbReference>
<comment type="function">
    <text evidence="5">Seems to have a role in regulating nitrogen assimilation.</text>
</comment>
<comment type="subcellular location">
    <subcellularLocation>
        <location evidence="1">Cytoplasm</location>
    </subcellularLocation>
</comment>
<dbReference type="GO" id="GO:0008982">
    <property type="term" value="F:protein-N(PI)-phosphohistidine-sugar phosphotransferase activity"/>
    <property type="evidence" value="ECO:0007669"/>
    <property type="project" value="InterPro"/>
</dbReference>
<dbReference type="GO" id="GO:0030295">
    <property type="term" value="F:protein kinase activator activity"/>
    <property type="evidence" value="ECO:0007669"/>
    <property type="project" value="TreeGrafter"/>
</dbReference>
<evidence type="ECO:0000256" key="3">
    <source>
        <dbReference type="ARBA" id="ARBA00022679"/>
    </source>
</evidence>
<dbReference type="Pfam" id="PF00359">
    <property type="entry name" value="PTS_EIIA_2"/>
    <property type="match status" value="1"/>
</dbReference>
<gene>
    <name evidence="9" type="primary">ptsN</name>
    <name evidence="9" type="ORF">ERCIKOCA2762_646</name>
</gene>
<evidence type="ECO:0000256" key="4">
    <source>
        <dbReference type="ARBA" id="ARBA00022777"/>
    </source>
</evidence>
<dbReference type="Gene3D" id="3.40.930.10">
    <property type="entry name" value="Mannitol-specific EII, Chain A"/>
    <property type="match status" value="1"/>
</dbReference>
<dbReference type="NCBIfam" id="TIGR01419">
    <property type="entry name" value="nitro_reg_IIA"/>
    <property type="match status" value="1"/>
</dbReference>
<dbReference type="InterPro" id="IPR051541">
    <property type="entry name" value="PTS_SugarTrans_NitroReg"/>
</dbReference>
<evidence type="ECO:0000256" key="1">
    <source>
        <dbReference type="ARBA" id="ARBA00004496"/>
    </source>
</evidence>
<dbReference type="FunFam" id="3.40.930.10:FF:000003">
    <property type="entry name" value="PTS IIA-like nitrogen regulatory protein PtsN"/>
    <property type="match status" value="1"/>
</dbReference>
<name>A0A451DAU3_9GAMM</name>
<evidence type="ECO:0000259" key="8">
    <source>
        <dbReference type="PROSITE" id="PS51094"/>
    </source>
</evidence>
<dbReference type="InterPro" id="IPR016152">
    <property type="entry name" value="PTrfase/Anion_transptr"/>
</dbReference>
<proteinExistence type="predicted"/>
<accession>A0A451DAU3</accession>
<dbReference type="GO" id="GO:0016301">
    <property type="term" value="F:kinase activity"/>
    <property type="evidence" value="ECO:0007669"/>
    <property type="project" value="UniProtKB-KW"/>
</dbReference>
<dbReference type="NCBIfam" id="NF008145">
    <property type="entry name" value="PRK10896.1"/>
    <property type="match status" value="1"/>
</dbReference>
<dbReference type="PANTHER" id="PTHR47738">
    <property type="entry name" value="PTS SYSTEM FRUCTOSE-LIKE EIIA COMPONENT-RELATED"/>
    <property type="match status" value="1"/>
</dbReference>
<keyword evidence="4" id="KW-0418">Kinase</keyword>
<evidence type="ECO:0000256" key="6">
    <source>
        <dbReference type="ARBA" id="ARBA00070328"/>
    </source>
</evidence>
<dbReference type="Proteomes" id="UP000294368">
    <property type="component" value="Chromosome"/>
</dbReference>
<dbReference type="GO" id="GO:0009401">
    <property type="term" value="P:phosphoenolpyruvate-dependent sugar phosphotransferase system"/>
    <property type="evidence" value="ECO:0007669"/>
    <property type="project" value="InterPro"/>
</dbReference>
<protein>
    <recommendedName>
        <fullName evidence="6">Nitrogen regulatory protein</fullName>
    </recommendedName>
    <alternativeName>
        <fullName evidence="7">Enzyme IIA-NTR</fullName>
    </alternativeName>
</protein>
<sequence length="159" mass="17710">MINNEQQLELGAVLSISCTRHDVYCHSKKMALEIISELAATQLSLPKKIIFNAIQTREKMGSTGIGNGIAIPHGTLENDTLQTAGAFIRLENPIIFDAIDNQPVDLLFALLVPTEKCKTHLHTLSIVAKKLADKKILRRLRAARSDEDLYNIITEKYSK</sequence>
<dbReference type="PANTHER" id="PTHR47738:SF1">
    <property type="entry name" value="NITROGEN REGULATORY PROTEIN"/>
    <property type="match status" value="1"/>
</dbReference>
<evidence type="ECO:0000256" key="5">
    <source>
        <dbReference type="ARBA" id="ARBA00060266"/>
    </source>
</evidence>
<dbReference type="EMBL" id="LR217715">
    <property type="protein sequence ID" value="VFP83388.1"/>
    <property type="molecule type" value="Genomic_DNA"/>
</dbReference>
<reference evidence="9 10" key="1">
    <citation type="submission" date="2019-02" db="EMBL/GenBank/DDBJ databases">
        <authorList>
            <person name="Manzano-Marin A."/>
            <person name="Manzano-Marin A."/>
        </authorList>
    </citation>
    <scope>NUCLEOTIDE SEQUENCE [LARGE SCALE GENOMIC DNA]</scope>
    <source>
        <strain evidence="9 10">ErCikochiana</strain>
    </source>
</reference>
<feature type="domain" description="PTS EIIA type-2" evidence="8">
    <location>
        <begin position="12"/>
        <end position="156"/>
    </location>
</feature>
<evidence type="ECO:0000313" key="10">
    <source>
        <dbReference type="Proteomes" id="UP000294368"/>
    </source>
</evidence>
<dbReference type="SUPFAM" id="SSF55804">
    <property type="entry name" value="Phoshotransferase/anion transport protein"/>
    <property type="match status" value="1"/>
</dbReference>